<evidence type="ECO:0000313" key="3">
    <source>
        <dbReference type="Proteomes" id="UP001214094"/>
    </source>
</evidence>
<keyword evidence="2" id="KW-0378">Hydrolase</keyword>
<dbReference type="Pfam" id="PF13391">
    <property type="entry name" value="HNH_2"/>
    <property type="match status" value="1"/>
</dbReference>
<reference evidence="2 3" key="1">
    <citation type="submission" date="2023-03" db="EMBL/GenBank/DDBJ databases">
        <title>Comparative genome and transcriptome analysis combination mining strategies for increasing vitamin B12 production of Ensifer adhaerens strain.</title>
        <authorList>
            <person name="Yongheng L."/>
        </authorList>
    </citation>
    <scope>NUCLEOTIDE SEQUENCE [LARGE SCALE GENOMIC DNA]</scope>
    <source>
        <strain evidence="2 3">Casida A-T305</strain>
        <plasmid evidence="2 3">unnamedB</plasmid>
    </source>
</reference>
<keyword evidence="2" id="KW-0614">Plasmid</keyword>
<name>A0ABY8HS57_ENSAD</name>
<feature type="domain" description="HNH nuclease" evidence="1">
    <location>
        <begin position="393"/>
        <end position="444"/>
    </location>
</feature>
<dbReference type="EMBL" id="CP121310">
    <property type="protein sequence ID" value="WFP94937.1"/>
    <property type="molecule type" value="Genomic_DNA"/>
</dbReference>
<dbReference type="GO" id="GO:0004519">
    <property type="term" value="F:endonuclease activity"/>
    <property type="evidence" value="ECO:0007669"/>
    <property type="project" value="UniProtKB-KW"/>
</dbReference>
<gene>
    <name evidence="2" type="ORF">P4B07_27995</name>
</gene>
<keyword evidence="2" id="KW-0540">Nuclease</keyword>
<organism evidence="2 3">
    <name type="scientific">Ensifer adhaerens</name>
    <name type="common">Sinorhizobium morelense</name>
    <dbReference type="NCBI Taxonomy" id="106592"/>
    <lineage>
        <taxon>Bacteria</taxon>
        <taxon>Pseudomonadati</taxon>
        <taxon>Pseudomonadota</taxon>
        <taxon>Alphaproteobacteria</taxon>
        <taxon>Hyphomicrobiales</taxon>
        <taxon>Rhizobiaceae</taxon>
        <taxon>Sinorhizobium/Ensifer group</taxon>
        <taxon>Ensifer</taxon>
    </lineage>
</organism>
<proteinExistence type="predicted"/>
<evidence type="ECO:0000259" key="1">
    <source>
        <dbReference type="Pfam" id="PF13391"/>
    </source>
</evidence>
<keyword evidence="3" id="KW-1185">Reference proteome</keyword>
<protein>
    <submittedName>
        <fullName evidence="2">HNH endonuclease</fullName>
    </submittedName>
</protein>
<geneLocation type="plasmid" evidence="2 3">
    <name>unnamedB</name>
</geneLocation>
<dbReference type="GeneID" id="29523132"/>
<dbReference type="InterPro" id="IPR003615">
    <property type="entry name" value="HNH_nuc"/>
</dbReference>
<dbReference type="Proteomes" id="UP001214094">
    <property type="component" value="Plasmid unnamedB"/>
</dbReference>
<dbReference type="RefSeq" id="WP_034796804.1">
    <property type="nucleotide sequence ID" value="NZ_CP015882.1"/>
</dbReference>
<keyword evidence="2" id="KW-0255">Endonuclease</keyword>
<accession>A0ABY8HS57</accession>
<evidence type="ECO:0000313" key="2">
    <source>
        <dbReference type="EMBL" id="WFP94937.1"/>
    </source>
</evidence>
<sequence length="496" mass="54716">MSSAAIMQPVEDRAAIMSAMTAWRNAFFAEGRVTPVGHNELCQLSSVGIWLEVGQWHRTNMPFYSVLGLIDEQGRSGDRIVEINPAQHGQPGNNRGLVGRDAEGKLWLLRSGAVQVAGGVRHLESLEPLPETLVNVQLSSGAKLYYKVACLDGAPQEIISQTKRFVEWASQLREGHSPDASTFVGRIPETAFYRLHIRPQGIDKVLEVIEDDQIAIGWSEASTLISPEVEEGEFRELIEAAYGDRVHPGKSAGEMQRFLRRMKIGDAVLVPHSTDVYVGRVLSAPEYYPDLVEHDTAFRRNVAWLNDGKPYAKSAFGEDAVASLNARTTCISLEKHRDAILDVIYSDWQALSAILDAEGADNGVDGLSYALAQARPEQINFRRRLVEMYGARCCLTGTSIAEILQAAHISPHHKGGPQVNSPKNGLLLRSDIHGLFDRKLLSIDPETMTIRLAPSIATYPEYADLHNKKVHLHACGKRLAAHHDEARLSWGSSLAE</sequence>